<protein>
    <submittedName>
        <fullName evidence="1">Uncharacterized protein</fullName>
    </submittedName>
</protein>
<dbReference type="VEuPathDB" id="AmoebaDB:NfTy_066310"/>
<dbReference type="GeneID" id="68112665"/>
<dbReference type="AlphaFoldDB" id="A0A6A5BC08"/>
<comment type="caution">
    <text evidence="1">The sequence shown here is derived from an EMBL/GenBank/DDBJ whole genome shotgun (WGS) entry which is preliminary data.</text>
</comment>
<dbReference type="EMBL" id="VFQX01000044">
    <property type="protein sequence ID" value="KAF0975453.1"/>
    <property type="molecule type" value="Genomic_DNA"/>
</dbReference>
<dbReference type="VEuPathDB" id="AmoebaDB:FDP41_005447"/>
<reference evidence="1 2" key="1">
    <citation type="journal article" date="2019" name="Sci. Rep.">
        <title>Nanopore sequencing improves the draft genome of the human pathogenic amoeba Naegleria fowleri.</title>
        <authorList>
            <person name="Liechti N."/>
            <person name="Schurch N."/>
            <person name="Bruggmann R."/>
            <person name="Wittwer M."/>
        </authorList>
    </citation>
    <scope>NUCLEOTIDE SEQUENCE [LARGE SCALE GENOMIC DNA]</scope>
    <source>
        <strain evidence="1 2">ATCC 30894</strain>
    </source>
</reference>
<dbReference type="Proteomes" id="UP000444721">
    <property type="component" value="Unassembled WGS sequence"/>
</dbReference>
<keyword evidence="2" id="KW-1185">Reference proteome</keyword>
<evidence type="ECO:0000313" key="1">
    <source>
        <dbReference type="EMBL" id="KAF0975453.1"/>
    </source>
</evidence>
<accession>A0A6A5BC08</accession>
<proteinExistence type="predicted"/>
<evidence type="ECO:0000313" key="2">
    <source>
        <dbReference type="Proteomes" id="UP000444721"/>
    </source>
</evidence>
<dbReference type="VEuPathDB" id="AmoebaDB:NF0013760"/>
<dbReference type="RefSeq" id="XP_044560166.1">
    <property type="nucleotide sequence ID" value="XM_044708972.1"/>
</dbReference>
<sequence>MTGWSDTSSAISSYSGLTINALNTTWLLQDFFYIGTFDSSSTLLTSQRHCDTSGSSSIAGVLEEESIYGERMSSLQILQDVNQQNTIMLRSDISRSIHLYKWN</sequence>
<gene>
    <name evidence="1" type="ORF">FDP41_005447</name>
</gene>
<name>A0A6A5BC08_NAEFO</name>
<organism evidence="1 2">
    <name type="scientific">Naegleria fowleri</name>
    <name type="common">Brain eating amoeba</name>
    <dbReference type="NCBI Taxonomy" id="5763"/>
    <lineage>
        <taxon>Eukaryota</taxon>
        <taxon>Discoba</taxon>
        <taxon>Heterolobosea</taxon>
        <taxon>Tetramitia</taxon>
        <taxon>Eutetramitia</taxon>
        <taxon>Vahlkampfiidae</taxon>
        <taxon>Naegleria</taxon>
    </lineage>
</organism>